<dbReference type="EMBL" id="JBHSFE010000011">
    <property type="protein sequence ID" value="MFC4609076.1"/>
    <property type="molecule type" value="Genomic_DNA"/>
</dbReference>
<protein>
    <submittedName>
        <fullName evidence="3">DUF397 domain-containing protein</fullName>
    </submittedName>
</protein>
<dbReference type="InterPro" id="IPR007278">
    <property type="entry name" value="DUF397"/>
</dbReference>
<name>A0ABV9G847_9ACTN</name>
<dbReference type="Proteomes" id="UP001595993">
    <property type="component" value="Unassembled WGS sequence"/>
</dbReference>
<comment type="caution">
    <text evidence="3">The sequence shown here is derived from an EMBL/GenBank/DDBJ whole genome shotgun (WGS) entry which is preliminary data.</text>
</comment>
<sequence length="135" mass="14959">MGSVAGRAQLRHHLVPRPRSEPRACNEYEFRHGGNVAERSDNRPRTKWQQRQFGPDRLADDTVGRAPLRGARLEVAVARRKSSRSSGEGCDCVEVAICPAPIHVRDTKVSHGPRLAVTPASWSAFVSYARRHPTG</sequence>
<dbReference type="Pfam" id="PF04149">
    <property type="entry name" value="DUF397"/>
    <property type="match status" value="1"/>
</dbReference>
<accession>A0ABV9G847</accession>
<evidence type="ECO:0000256" key="1">
    <source>
        <dbReference type="SAM" id="MobiDB-lite"/>
    </source>
</evidence>
<proteinExistence type="predicted"/>
<keyword evidence="4" id="KW-1185">Reference proteome</keyword>
<feature type="compositionally biased region" description="Basic and acidic residues" evidence="1">
    <location>
        <begin position="18"/>
        <end position="44"/>
    </location>
</feature>
<feature type="region of interest" description="Disordered" evidence="1">
    <location>
        <begin position="1"/>
        <end position="64"/>
    </location>
</feature>
<gene>
    <name evidence="3" type="ORF">ACFO9E_14810</name>
</gene>
<evidence type="ECO:0000259" key="2">
    <source>
        <dbReference type="Pfam" id="PF04149"/>
    </source>
</evidence>
<evidence type="ECO:0000313" key="4">
    <source>
        <dbReference type="Proteomes" id="UP001595993"/>
    </source>
</evidence>
<dbReference type="RefSeq" id="WP_381195381.1">
    <property type="nucleotide sequence ID" value="NZ_JBHSFE010000011.1"/>
</dbReference>
<feature type="domain" description="DUF397" evidence="2">
    <location>
        <begin position="80"/>
        <end position="130"/>
    </location>
</feature>
<evidence type="ECO:0000313" key="3">
    <source>
        <dbReference type="EMBL" id="MFC4609076.1"/>
    </source>
</evidence>
<reference evidence="4" key="1">
    <citation type="journal article" date="2019" name="Int. J. Syst. Evol. Microbiol.">
        <title>The Global Catalogue of Microorganisms (GCM) 10K type strain sequencing project: providing services to taxonomists for standard genome sequencing and annotation.</title>
        <authorList>
            <consortium name="The Broad Institute Genomics Platform"/>
            <consortium name="The Broad Institute Genome Sequencing Center for Infectious Disease"/>
            <person name="Wu L."/>
            <person name="Ma J."/>
        </authorList>
    </citation>
    <scope>NUCLEOTIDE SEQUENCE [LARGE SCALE GENOMIC DNA]</scope>
    <source>
        <strain evidence="4">CGMCC 4.7139</strain>
    </source>
</reference>
<organism evidence="3 4">
    <name type="scientific">Streptomyces maoxianensis</name>
    <dbReference type="NCBI Taxonomy" id="1459942"/>
    <lineage>
        <taxon>Bacteria</taxon>
        <taxon>Bacillati</taxon>
        <taxon>Actinomycetota</taxon>
        <taxon>Actinomycetes</taxon>
        <taxon>Kitasatosporales</taxon>
        <taxon>Streptomycetaceae</taxon>
        <taxon>Streptomyces</taxon>
    </lineage>
</organism>